<sequence>MRMAKVSVVGASEEHLVGFVSDDGSFFLRQVNDWWVLDEVDERGQRYVDTGSFSNFELVEKYLIWRWEQTLTNAPEFGRELYARGMNPEVVVNPTDSEWRFELDSSVGKARLGEPSATIFSYVMFIPTEQIEQRANQAVSPR</sequence>
<evidence type="ECO:0008006" key="3">
    <source>
        <dbReference type="Google" id="ProtNLM"/>
    </source>
</evidence>
<proteinExistence type="predicted"/>
<comment type="caution">
    <text evidence="1">The sequence shown here is derived from an EMBL/GenBank/DDBJ whole genome shotgun (WGS) entry which is preliminary data.</text>
</comment>
<accession>A0ABX3BY63</accession>
<evidence type="ECO:0000313" key="2">
    <source>
        <dbReference type="Proteomes" id="UP000179621"/>
    </source>
</evidence>
<dbReference type="Proteomes" id="UP000179621">
    <property type="component" value="Unassembled WGS sequence"/>
</dbReference>
<organism evidence="1 2">
    <name type="scientific">Mycobacteroides saopaulense</name>
    <dbReference type="NCBI Taxonomy" id="1578165"/>
    <lineage>
        <taxon>Bacteria</taxon>
        <taxon>Bacillati</taxon>
        <taxon>Actinomycetota</taxon>
        <taxon>Actinomycetes</taxon>
        <taxon>Mycobacteriales</taxon>
        <taxon>Mycobacteriaceae</taxon>
        <taxon>Mycobacteroides</taxon>
    </lineage>
</organism>
<keyword evidence="2" id="KW-1185">Reference proteome</keyword>
<protein>
    <recommendedName>
        <fullName evidence="3">Immunity protein 35 domain-containing protein</fullName>
    </recommendedName>
</protein>
<name>A0ABX3BY63_9MYCO</name>
<reference evidence="1 2" key="1">
    <citation type="submission" date="2016-10" db="EMBL/GenBank/DDBJ databases">
        <title>Evaluation of Human, Animal and Environmental Mycobacterium chelonae Isolates by Core Genome Phylogenomic Analysis, Targeted Gene Comparison, and Anti-microbial Susceptibility Patterns: A Tale of Mistaken Identities.</title>
        <authorList>
            <person name="Fogelson S.B."/>
            <person name="Camus A.C."/>
            <person name="Lorenz W."/>
            <person name="Vasireddy R."/>
            <person name="Vasireddy S."/>
            <person name="Smith T."/>
            <person name="Brown-Elliott B.A."/>
            <person name="Wallace R.J.Jr."/>
            <person name="Hasan N.A."/>
            <person name="Reischl U."/>
            <person name="Sanchez S."/>
        </authorList>
    </citation>
    <scope>NUCLEOTIDE SEQUENCE [LARGE SCALE GENOMIC DNA]</scope>
    <source>
        <strain evidence="1 2">8528</strain>
    </source>
</reference>
<dbReference type="EMBL" id="MLIH01000027">
    <property type="protein sequence ID" value="OHU08706.1"/>
    <property type="molecule type" value="Genomic_DNA"/>
</dbReference>
<evidence type="ECO:0000313" key="1">
    <source>
        <dbReference type="EMBL" id="OHU08706.1"/>
    </source>
</evidence>
<gene>
    <name evidence="1" type="ORF">BKG73_16870</name>
</gene>